<comment type="caution">
    <text evidence="2">The sequence shown here is derived from an EMBL/GenBank/DDBJ whole genome shotgun (WGS) entry which is preliminary data.</text>
</comment>
<evidence type="ECO:0000313" key="2">
    <source>
        <dbReference type="EMBL" id="KAJ8258277.1"/>
    </source>
</evidence>
<keyword evidence="3" id="KW-1185">Reference proteome</keyword>
<proteinExistence type="predicted"/>
<protein>
    <recommendedName>
        <fullName evidence="1">TANK-binding kinase 1 coiled-coil domain-containing protein</fullName>
    </recommendedName>
</protein>
<dbReference type="Pfam" id="PF18394">
    <property type="entry name" value="TBK1_CCD1"/>
    <property type="match status" value="1"/>
</dbReference>
<dbReference type="InterPro" id="IPR041309">
    <property type="entry name" value="TBK1_CC1"/>
</dbReference>
<gene>
    <name evidence="2" type="ORF">COCON_G00172890</name>
</gene>
<name>A0A9Q1D4Q6_CONCO</name>
<accession>A0A9Q1D4Q6</accession>
<evidence type="ECO:0000313" key="3">
    <source>
        <dbReference type="Proteomes" id="UP001152803"/>
    </source>
</evidence>
<dbReference type="Gene3D" id="1.20.1270.420">
    <property type="match status" value="2"/>
</dbReference>
<sequence>MFQGHELVLKPSMKPEKTVGLLRRELAEIPPTPAKFDVVADVAFSKKHQVLVLQGYYSYFENIRAECVEAEHKISLVSVKLIACLKNEEKLHRISQASDELLDLTEDGRKLRLVQENLPVYANRIQEFKNKLDHQHSELFRRSEVLAEDKRYCEGCEMSLELCRKEPKSCSCQGDSGTGSGERAAGFGITLLEPCCCALWAQLNYNDEQIHKFEKINLSAHIKKVKSLLREDCSQKYHDVLALVGNWTSVLHEIQGQLKEFGNFFLQLIGDLQMCDERQNKNLDAVLLQLQQGMGRLQITDGLKDKDHMILRMNRLKEEMESVARELQCNNSIIESLGSMNTGPGI</sequence>
<dbReference type="Proteomes" id="UP001152803">
    <property type="component" value="Unassembled WGS sequence"/>
</dbReference>
<reference evidence="2" key="1">
    <citation type="journal article" date="2023" name="Science">
        <title>Genome structures resolve the early diversification of teleost fishes.</title>
        <authorList>
            <person name="Parey E."/>
            <person name="Louis A."/>
            <person name="Montfort J."/>
            <person name="Bouchez O."/>
            <person name="Roques C."/>
            <person name="Iampietro C."/>
            <person name="Lluch J."/>
            <person name="Castinel A."/>
            <person name="Donnadieu C."/>
            <person name="Desvignes T."/>
            <person name="Floi Bucao C."/>
            <person name="Jouanno E."/>
            <person name="Wen M."/>
            <person name="Mejri S."/>
            <person name="Dirks R."/>
            <person name="Jansen H."/>
            <person name="Henkel C."/>
            <person name="Chen W.J."/>
            <person name="Zahm M."/>
            <person name="Cabau C."/>
            <person name="Klopp C."/>
            <person name="Thompson A.W."/>
            <person name="Robinson-Rechavi M."/>
            <person name="Braasch I."/>
            <person name="Lecointre G."/>
            <person name="Bobe J."/>
            <person name="Postlethwait J.H."/>
            <person name="Berthelot C."/>
            <person name="Roest Crollius H."/>
            <person name="Guiguen Y."/>
        </authorList>
    </citation>
    <scope>NUCLEOTIDE SEQUENCE</scope>
    <source>
        <strain evidence="2">Concon-B</strain>
    </source>
</reference>
<evidence type="ECO:0000259" key="1">
    <source>
        <dbReference type="Pfam" id="PF18394"/>
    </source>
</evidence>
<dbReference type="CDD" id="cd21933">
    <property type="entry name" value="TBK1_IKKE-like_C"/>
    <property type="match status" value="1"/>
</dbReference>
<dbReference type="OrthoDB" id="10013850at2759"/>
<organism evidence="2 3">
    <name type="scientific">Conger conger</name>
    <name type="common">Conger eel</name>
    <name type="synonym">Muraena conger</name>
    <dbReference type="NCBI Taxonomy" id="82655"/>
    <lineage>
        <taxon>Eukaryota</taxon>
        <taxon>Metazoa</taxon>
        <taxon>Chordata</taxon>
        <taxon>Craniata</taxon>
        <taxon>Vertebrata</taxon>
        <taxon>Euteleostomi</taxon>
        <taxon>Actinopterygii</taxon>
        <taxon>Neopterygii</taxon>
        <taxon>Teleostei</taxon>
        <taxon>Anguilliformes</taxon>
        <taxon>Congridae</taxon>
        <taxon>Conger</taxon>
    </lineage>
</organism>
<dbReference type="EMBL" id="JAFJMO010000013">
    <property type="protein sequence ID" value="KAJ8258277.1"/>
    <property type="molecule type" value="Genomic_DNA"/>
</dbReference>
<dbReference type="AlphaFoldDB" id="A0A9Q1D4Q6"/>
<feature type="domain" description="TANK-binding kinase 1 coiled-coil" evidence="1">
    <location>
        <begin position="202"/>
        <end position="280"/>
    </location>
</feature>